<comment type="similarity">
    <text evidence="1 3">Belongs to the pseudouridine synthase RluA family.</text>
</comment>
<accession>A0AAE3JIY5</accession>
<evidence type="ECO:0000256" key="1">
    <source>
        <dbReference type="ARBA" id="ARBA00010876"/>
    </source>
</evidence>
<keyword evidence="7" id="KW-1185">Reference proteome</keyword>
<dbReference type="InterPro" id="IPR006225">
    <property type="entry name" value="PsdUridine_synth_RluC/D"/>
</dbReference>
<dbReference type="GO" id="GO:0000455">
    <property type="term" value="P:enzyme-directed rRNA pseudouridine synthesis"/>
    <property type="evidence" value="ECO:0007669"/>
    <property type="project" value="TreeGrafter"/>
</dbReference>
<keyword evidence="3" id="KW-0413">Isomerase</keyword>
<evidence type="ECO:0000256" key="3">
    <source>
        <dbReference type="RuleBase" id="RU362028"/>
    </source>
</evidence>
<name>A0AAE3JIY5_9SPIR</name>
<feature type="region of interest" description="Disordered" evidence="4">
    <location>
        <begin position="247"/>
        <end position="267"/>
    </location>
</feature>
<dbReference type="InterPro" id="IPR020103">
    <property type="entry name" value="PsdUridine_synth_cat_dom_sf"/>
</dbReference>
<dbReference type="PANTHER" id="PTHR21600">
    <property type="entry name" value="MITOCHONDRIAL RNA PSEUDOURIDINE SYNTHASE"/>
    <property type="match status" value="1"/>
</dbReference>
<dbReference type="AlphaFoldDB" id="A0AAE3JIY5"/>
<dbReference type="EC" id="5.4.99.-" evidence="3"/>
<gene>
    <name evidence="6" type="ORF">K7J14_13880</name>
</gene>
<protein>
    <recommendedName>
        <fullName evidence="3">Pseudouridine synthase</fullName>
        <ecNumber evidence="3">5.4.99.-</ecNumber>
    </recommendedName>
</protein>
<reference evidence="6" key="1">
    <citation type="submission" date="2021-08" db="EMBL/GenBank/DDBJ databases">
        <title>Comparative analyses of Brucepasteria parasyntrophica and Teretinema zuelzerae.</title>
        <authorList>
            <person name="Song Y."/>
            <person name="Brune A."/>
        </authorList>
    </citation>
    <scope>NUCLEOTIDE SEQUENCE</scope>
    <source>
        <strain evidence="6">DSM 1903</strain>
    </source>
</reference>
<dbReference type="EMBL" id="JAINWA010000003">
    <property type="protein sequence ID" value="MCD1655782.1"/>
    <property type="molecule type" value="Genomic_DNA"/>
</dbReference>
<dbReference type="RefSeq" id="WP_230757594.1">
    <property type="nucleotide sequence ID" value="NZ_JAINWA010000003.1"/>
</dbReference>
<comment type="function">
    <text evidence="3">Responsible for synthesis of pseudouridine from uracil.</text>
</comment>
<feature type="compositionally biased region" description="Acidic residues" evidence="4">
    <location>
        <begin position="257"/>
        <end position="267"/>
    </location>
</feature>
<dbReference type="InterPro" id="IPR006145">
    <property type="entry name" value="PsdUridine_synth_RsuA/RluA"/>
</dbReference>
<comment type="caution">
    <text evidence="6">The sequence shown here is derived from an EMBL/GenBank/DDBJ whole genome shotgun (WGS) entry which is preliminary data.</text>
</comment>
<dbReference type="InterPro" id="IPR050188">
    <property type="entry name" value="RluA_PseudoU_synthase"/>
</dbReference>
<feature type="domain" description="Pseudouridine synthase RsuA/RluA-like" evidence="5">
    <location>
        <begin position="15"/>
        <end position="165"/>
    </location>
</feature>
<evidence type="ECO:0000259" key="5">
    <source>
        <dbReference type="Pfam" id="PF00849"/>
    </source>
</evidence>
<dbReference type="GO" id="GO:0140098">
    <property type="term" value="F:catalytic activity, acting on RNA"/>
    <property type="evidence" value="ECO:0007669"/>
    <property type="project" value="UniProtKB-ARBA"/>
</dbReference>
<comment type="catalytic activity">
    <reaction evidence="3">
        <text>a uridine in RNA = a pseudouridine in RNA</text>
        <dbReference type="Rhea" id="RHEA:48348"/>
        <dbReference type="Rhea" id="RHEA-COMP:12068"/>
        <dbReference type="Rhea" id="RHEA-COMP:12069"/>
        <dbReference type="ChEBI" id="CHEBI:65314"/>
        <dbReference type="ChEBI" id="CHEBI:65315"/>
    </reaction>
</comment>
<evidence type="ECO:0000256" key="2">
    <source>
        <dbReference type="PIRSR" id="PIRSR606225-1"/>
    </source>
</evidence>
<dbReference type="SUPFAM" id="SSF55120">
    <property type="entry name" value="Pseudouridine synthase"/>
    <property type="match status" value="1"/>
</dbReference>
<dbReference type="NCBIfam" id="TIGR00005">
    <property type="entry name" value="rluA_subfam"/>
    <property type="match status" value="1"/>
</dbReference>
<evidence type="ECO:0000313" key="6">
    <source>
        <dbReference type="EMBL" id="MCD1655782.1"/>
    </source>
</evidence>
<sequence>MKRNEPFTVLYQDEDIVVLNKSSGLLVAADRWDPDATRLDLLATEALCKEGERLYAVHRIDKDTSGIVIYGKNEEAHRKLSISFQNREVDKTYHALVHGRPAEEEFEVDIPLRADGDAKHRTVRDKHKGKDARTLFRTLAVCGPYAWLEAKPITGRTHQIRAHLQLEGITIVCDPLYGKTDPLYLSKIKRKWRGDELEERPLLDRLGLHAWKLVIKHPTTGAEMEFTAPYPKDLETTRKQLARVFRTDPFDSYEGSSTEEGEENPDD</sequence>
<feature type="active site" evidence="2">
    <location>
        <position position="61"/>
    </location>
</feature>
<dbReference type="CDD" id="cd02869">
    <property type="entry name" value="PseudoU_synth_RluA_like"/>
    <property type="match status" value="1"/>
</dbReference>
<dbReference type="Gene3D" id="3.30.2350.10">
    <property type="entry name" value="Pseudouridine synthase"/>
    <property type="match status" value="1"/>
</dbReference>
<dbReference type="Pfam" id="PF00849">
    <property type="entry name" value="PseudoU_synth_2"/>
    <property type="match status" value="1"/>
</dbReference>
<dbReference type="GO" id="GO:0009982">
    <property type="term" value="F:pseudouridine synthase activity"/>
    <property type="evidence" value="ECO:0007669"/>
    <property type="project" value="InterPro"/>
</dbReference>
<dbReference type="GO" id="GO:0003723">
    <property type="term" value="F:RNA binding"/>
    <property type="evidence" value="ECO:0007669"/>
    <property type="project" value="InterPro"/>
</dbReference>
<dbReference type="Proteomes" id="UP001198163">
    <property type="component" value="Unassembled WGS sequence"/>
</dbReference>
<evidence type="ECO:0000256" key="4">
    <source>
        <dbReference type="SAM" id="MobiDB-lite"/>
    </source>
</evidence>
<dbReference type="PANTHER" id="PTHR21600:SF87">
    <property type="entry name" value="RNA PSEUDOURIDYLATE SYNTHASE DOMAIN-CONTAINING PROTEIN 1"/>
    <property type="match status" value="1"/>
</dbReference>
<organism evidence="6 7">
    <name type="scientific">Teretinema zuelzerae</name>
    <dbReference type="NCBI Taxonomy" id="156"/>
    <lineage>
        <taxon>Bacteria</taxon>
        <taxon>Pseudomonadati</taxon>
        <taxon>Spirochaetota</taxon>
        <taxon>Spirochaetia</taxon>
        <taxon>Spirochaetales</taxon>
        <taxon>Treponemataceae</taxon>
        <taxon>Teretinema</taxon>
    </lineage>
</organism>
<evidence type="ECO:0000313" key="7">
    <source>
        <dbReference type="Proteomes" id="UP001198163"/>
    </source>
</evidence>
<proteinExistence type="inferred from homology"/>